<dbReference type="Gene3D" id="3.10.450.50">
    <property type="match status" value="1"/>
</dbReference>
<comment type="caution">
    <text evidence="1">The sequence shown here is derived from an EMBL/GenBank/DDBJ whole genome shotgun (WGS) entry which is preliminary data.</text>
</comment>
<evidence type="ECO:0000313" key="1">
    <source>
        <dbReference type="EMBL" id="EKF76135.1"/>
    </source>
</evidence>
<dbReference type="Proteomes" id="UP000010164">
    <property type="component" value="Unassembled WGS sequence"/>
</dbReference>
<name>L0WJX3_9GAMM</name>
<dbReference type="EMBL" id="AMRJ01000001">
    <property type="protein sequence ID" value="EKF76135.1"/>
    <property type="molecule type" value="Genomic_DNA"/>
</dbReference>
<gene>
    <name evidence="1" type="ORF">A11A3_01535</name>
</gene>
<proteinExistence type="predicted"/>
<protein>
    <recommendedName>
        <fullName evidence="3">DUF4440 domain-containing protein</fullName>
    </recommendedName>
</protein>
<dbReference type="AlphaFoldDB" id="L0WJX3"/>
<sequence>MKIPPGFGKASAYLLLVTLQLLLGGCEKSAPEEEIRQALTEIENAAEAGDTGTLMDYLDDRAQLQRHGHELTRQEIQRLLMGIMLRYRHRQVTFTNIRIEVDPVTLTQARVQLTALVWGGRQRLPESADTFQVDSQWQRDGQWRIRQVSTR</sequence>
<dbReference type="STRING" id="1177179.A11A3_01535"/>
<evidence type="ECO:0008006" key="3">
    <source>
        <dbReference type="Google" id="ProtNLM"/>
    </source>
</evidence>
<dbReference type="PROSITE" id="PS51257">
    <property type="entry name" value="PROKAR_LIPOPROTEIN"/>
    <property type="match status" value="1"/>
</dbReference>
<accession>L0WJX3</accession>
<keyword evidence="2" id="KW-1185">Reference proteome</keyword>
<organism evidence="1 2">
    <name type="scientific">Alcanivorax hongdengensis A-11-3</name>
    <dbReference type="NCBI Taxonomy" id="1177179"/>
    <lineage>
        <taxon>Bacteria</taxon>
        <taxon>Pseudomonadati</taxon>
        <taxon>Pseudomonadota</taxon>
        <taxon>Gammaproteobacteria</taxon>
        <taxon>Oceanospirillales</taxon>
        <taxon>Alcanivoracaceae</taxon>
        <taxon>Alcanivorax</taxon>
    </lineage>
</organism>
<dbReference type="PATRIC" id="fig|1177179.3.peg.300"/>
<evidence type="ECO:0000313" key="2">
    <source>
        <dbReference type="Proteomes" id="UP000010164"/>
    </source>
</evidence>
<dbReference type="RefSeq" id="WP_008927498.1">
    <property type="nucleotide sequence ID" value="NZ_AMRJ01000001.1"/>
</dbReference>
<dbReference type="InterPro" id="IPR032710">
    <property type="entry name" value="NTF2-like_dom_sf"/>
</dbReference>
<dbReference type="OrthoDB" id="6078527at2"/>
<dbReference type="SUPFAM" id="SSF54427">
    <property type="entry name" value="NTF2-like"/>
    <property type="match status" value="1"/>
</dbReference>
<reference evidence="1 2" key="1">
    <citation type="journal article" date="2012" name="J. Bacteriol.">
        <title>Genome Sequence of the Alkane-Degrading Bacterium Alcanivorax hongdengensis Type Strain A-11-3.</title>
        <authorList>
            <person name="Lai Q."/>
            <person name="Shao Z."/>
        </authorList>
    </citation>
    <scope>NUCLEOTIDE SEQUENCE [LARGE SCALE GENOMIC DNA]</scope>
    <source>
        <strain evidence="1 2">A-11-3</strain>
    </source>
</reference>